<keyword evidence="5" id="KW-0560">Oxidoreductase</keyword>
<dbReference type="EMBL" id="JAFCMP010000551">
    <property type="protein sequence ID" value="KAG5175302.1"/>
    <property type="molecule type" value="Genomic_DNA"/>
</dbReference>
<keyword evidence="2" id="KW-0285">Flavoprotein</keyword>
<keyword evidence="7" id="KW-1185">Reference proteome</keyword>
<dbReference type="GO" id="GO:0004499">
    <property type="term" value="F:N,N-dimethylaniline monooxygenase activity"/>
    <property type="evidence" value="ECO:0007669"/>
    <property type="project" value="InterPro"/>
</dbReference>
<protein>
    <submittedName>
        <fullName evidence="6">Flavin-binding monooxygenase-like subfamily</fullName>
    </submittedName>
</protein>
<comment type="caution">
    <text evidence="6">The sequence shown here is derived from an EMBL/GenBank/DDBJ whole genome shotgun (WGS) entry which is preliminary data.</text>
</comment>
<sequence length="551" mass="60528">MAAPILTVAPAEGKKHFLVIGAGSSGLVVMRELTALGHSVSCFESSAVLGGVYAKTYDNTILTTSSLLTAYAEFSDGREDCPKFWTAEEYLDYMRGYAERFGLLRHVSFSTKVVKIQRMPETGRWTAWAQRCSPADAAPNEEEEEAVQEIAGFNGICICTGTNTWSCRPKFDGEEQFQGQIIHSECYKTPSDFAGKRVLVVGAGESGSDICNEISRHAAATGMGIRRKHGHIIPRVQRHGRVTDLNTNRCRYSNPYVLGAWVGWANQHAKRLSLCLARDTPETRVLAKVSELNLRQGTSAFSKFGCKNAGFVEAVVCRGATLHRGAFRLDAAGAAFADGSRFDCDAIVACTGYRNAFPFADETHPDIGEYGRAPRMLYKQVFHPLYGGEVGYFGFARPAFGSLPPTAEMQARLFALVANGDVALPDAKAMSDAAARDGAEWERRFGDDQRVKGLVDFQIYLDDLARQMGVLPPLRRLFLTRPRVWLKVMFGPFTTHQYRLRGPGADAARALDVYSRQPVGDLLESTITAAFLLAAKVLSLVGFRQLTPNNF</sequence>
<evidence type="ECO:0000256" key="1">
    <source>
        <dbReference type="ARBA" id="ARBA00009183"/>
    </source>
</evidence>
<dbReference type="AlphaFoldDB" id="A0A836C7U5"/>
<accession>A0A836C7U5</accession>
<dbReference type="InterPro" id="IPR036188">
    <property type="entry name" value="FAD/NAD-bd_sf"/>
</dbReference>
<proteinExistence type="inferred from homology"/>
<dbReference type="GO" id="GO:0050660">
    <property type="term" value="F:flavin adenine dinucleotide binding"/>
    <property type="evidence" value="ECO:0007669"/>
    <property type="project" value="InterPro"/>
</dbReference>
<dbReference type="OrthoDB" id="66881at2759"/>
<dbReference type="Gene3D" id="3.50.50.60">
    <property type="entry name" value="FAD/NAD(P)-binding domain"/>
    <property type="match status" value="4"/>
</dbReference>
<dbReference type="PRINTS" id="PR00370">
    <property type="entry name" value="FMOXYGENASE"/>
</dbReference>
<evidence type="ECO:0000256" key="4">
    <source>
        <dbReference type="ARBA" id="ARBA00022857"/>
    </source>
</evidence>
<name>A0A836C7U5_9STRA</name>
<keyword evidence="4" id="KW-0521">NADP</keyword>
<evidence type="ECO:0000313" key="7">
    <source>
        <dbReference type="Proteomes" id="UP000664859"/>
    </source>
</evidence>
<evidence type="ECO:0000313" key="6">
    <source>
        <dbReference type="EMBL" id="KAG5175302.1"/>
    </source>
</evidence>
<dbReference type="InterPro" id="IPR020946">
    <property type="entry name" value="Flavin_mOase-like"/>
</dbReference>
<keyword evidence="3" id="KW-0274">FAD</keyword>
<keyword evidence="6" id="KW-0503">Monooxygenase</keyword>
<comment type="similarity">
    <text evidence="1">Belongs to the FMO family.</text>
</comment>
<organism evidence="6 7">
    <name type="scientific">Tribonema minus</name>
    <dbReference type="NCBI Taxonomy" id="303371"/>
    <lineage>
        <taxon>Eukaryota</taxon>
        <taxon>Sar</taxon>
        <taxon>Stramenopiles</taxon>
        <taxon>Ochrophyta</taxon>
        <taxon>PX clade</taxon>
        <taxon>Xanthophyceae</taxon>
        <taxon>Tribonematales</taxon>
        <taxon>Tribonemataceae</taxon>
        <taxon>Tribonema</taxon>
    </lineage>
</organism>
<dbReference type="InterPro" id="IPR000960">
    <property type="entry name" value="Flavin_mOase"/>
</dbReference>
<dbReference type="Pfam" id="PF00743">
    <property type="entry name" value="FMO-like"/>
    <property type="match status" value="1"/>
</dbReference>
<dbReference type="PIRSF" id="PIRSF000332">
    <property type="entry name" value="FMO"/>
    <property type="match status" value="1"/>
</dbReference>
<evidence type="ECO:0000256" key="2">
    <source>
        <dbReference type="ARBA" id="ARBA00022630"/>
    </source>
</evidence>
<dbReference type="PANTHER" id="PTHR23023">
    <property type="entry name" value="DIMETHYLANILINE MONOOXYGENASE"/>
    <property type="match status" value="1"/>
</dbReference>
<dbReference type="GO" id="GO:0050661">
    <property type="term" value="F:NADP binding"/>
    <property type="evidence" value="ECO:0007669"/>
    <property type="project" value="InterPro"/>
</dbReference>
<dbReference type="InterPro" id="IPR050346">
    <property type="entry name" value="FMO-like"/>
</dbReference>
<evidence type="ECO:0000256" key="3">
    <source>
        <dbReference type="ARBA" id="ARBA00022827"/>
    </source>
</evidence>
<dbReference type="SUPFAM" id="SSF51905">
    <property type="entry name" value="FAD/NAD(P)-binding domain"/>
    <property type="match status" value="1"/>
</dbReference>
<dbReference type="Proteomes" id="UP000664859">
    <property type="component" value="Unassembled WGS sequence"/>
</dbReference>
<gene>
    <name evidence="6" type="ORF">JKP88DRAFT_338726</name>
</gene>
<evidence type="ECO:0000256" key="5">
    <source>
        <dbReference type="ARBA" id="ARBA00023002"/>
    </source>
</evidence>
<reference evidence="6" key="1">
    <citation type="submission" date="2021-02" db="EMBL/GenBank/DDBJ databases">
        <title>First Annotated Genome of the Yellow-green Alga Tribonema minus.</title>
        <authorList>
            <person name="Mahan K.M."/>
        </authorList>
    </citation>
    <scope>NUCLEOTIDE SEQUENCE</scope>
    <source>
        <strain evidence="6">UTEX B ZZ1240</strain>
    </source>
</reference>